<reference evidence="1" key="1">
    <citation type="submission" date="2022-06" db="EMBL/GenBank/DDBJ databases">
        <title>Genome Sequence of Candolleomyces eurysporus.</title>
        <authorList>
            <person name="Buettner E."/>
        </authorList>
    </citation>
    <scope>NUCLEOTIDE SEQUENCE</scope>
    <source>
        <strain evidence="1">VTCC 930004</strain>
    </source>
</reference>
<dbReference type="EMBL" id="JANBPK010000740">
    <property type="protein sequence ID" value="KAJ2933523.1"/>
    <property type="molecule type" value="Genomic_DNA"/>
</dbReference>
<gene>
    <name evidence="1" type="ORF">H1R20_g3559</name>
</gene>
<comment type="caution">
    <text evidence="1">The sequence shown here is derived from an EMBL/GenBank/DDBJ whole genome shotgun (WGS) entry which is preliminary data.</text>
</comment>
<evidence type="ECO:0000313" key="2">
    <source>
        <dbReference type="Proteomes" id="UP001140091"/>
    </source>
</evidence>
<dbReference type="OrthoDB" id="2868724at2759"/>
<keyword evidence="2" id="KW-1185">Reference proteome</keyword>
<proteinExistence type="predicted"/>
<sequence>MPSCKSPTSFILPQELIDRIIDSVEEDDPLDLQSLGLVSSSWYRRTRYHLFRKVELSDGDAQGRCVQLESLLQSNSVLAKYIKVLYVGAQLKSHEEGEDPWFWSCPKLVDIIALLAYLEYVVLADIDWEVLSPALGAAFYNLMASPNIGSLHLAAMDNMDPSLLVQFHHIKSLAIEDVEVSPPHSVLTGSCFPLNLPSPAPTADQPLQSLKVAKCGEFLKTFMTCLKSSQATLNISRITELTVWVYTFDEDMMEAWPMLLNLCGFTIKTFSVKQTPPSLQDDTESGTYWILPDSIFPFDHLPNLEHIHLHLSYYYLFVDNFRNFMTLTCAFDRLSQSGAPSNLTTINFSVDFNKWNDDIEAEEEGLDVESYLDAFSTGETWVALSDILKRSSFPKLQVFNVTFDTSFCADVPVERRRSAVANIHSQMDGLIKKGVIIGP</sequence>
<protein>
    <recommendedName>
        <fullName evidence="3">F-box domain-containing protein</fullName>
    </recommendedName>
</protein>
<accession>A0A9W8JH83</accession>
<evidence type="ECO:0000313" key="1">
    <source>
        <dbReference type="EMBL" id="KAJ2933523.1"/>
    </source>
</evidence>
<dbReference type="Proteomes" id="UP001140091">
    <property type="component" value="Unassembled WGS sequence"/>
</dbReference>
<organism evidence="1 2">
    <name type="scientific">Candolleomyces eurysporus</name>
    <dbReference type="NCBI Taxonomy" id="2828524"/>
    <lineage>
        <taxon>Eukaryota</taxon>
        <taxon>Fungi</taxon>
        <taxon>Dikarya</taxon>
        <taxon>Basidiomycota</taxon>
        <taxon>Agaricomycotina</taxon>
        <taxon>Agaricomycetes</taxon>
        <taxon>Agaricomycetidae</taxon>
        <taxon>Agaricales</taxon>
        <taxon>Agaricineae</taxon>
        <taxon>Psathyrellaceae</taxon>
        <taxon>Candolleomyces</taxon>
    </lineage>
</organism>
<feature type="non-terminal residue" evidence="1">
    <location>
        <position position="439"/>
    </location>
</feature>
<dbReference type="AlphaFoldDB" id="A0A9W8JH83"/>
<name>A0A9W8JH83_9AGAR</name>
<evidence type="ECO:0008006" key="3">
    <source>
        <dbReference type="Google" id="ProtNLM"/>
    </source>
</evidence>